<accession>A0A9N9D6K0</accession>
<dbReference type="OrthoDB" id="10460643at2759"/>
<comment type="caution">
    <text evidence="1">The sequence shown here is derived from an EMBL/GenBank/DDBJ whole genome shotgun (WGS) entry which is preliminary data.</text>
</comment>
<evidence type="ECO:0000313" key="2">
    <source>
        <dbReference type="Proteomes" id="UP000789759"/>
    </source>
</evidence>
<sequence length="257" mass="29836">MKICLKFPSFGQIFLYYPEVFLALYSNALFRVIGDFEFKNLVILNTSRTEKIVVDVSDNGFLNISDDKAKGKEIQAPDFHYLLFEGFMLLPVFKVFISLALLRSTSNAESEIIDEWYNNHSIRVKVSIWRKTPTKNKVEIIQKNEPRHGSTSNKYSEGQDMDDIELDTIETVHSVSQDICVKIHKSDSTAEPNPANPKDVNWLSRLGSYYNKHFKPENDSKSVDPFEEELDIFNFAIYLLLEMKFFKVERFIIEGYT</sequence>
<protein>
    <submittedName>
        <fullName evidence="1">17007_t:CDS:1</fullName>
    </submittedName>
</protein>
<gene>
    <name evidence="1" type="ORF">CPELLU_LOCUS8257</name>
</gene>
<evidence type="ECO:0000313" key="1">
    <source>
        <dbReference type="EMBL" id="CAG8628202.1"/>
    </source>
</evidence>
<dbReference type="EMBL" id="CAJVQA010005800">
    <property type="protein sequence ID" value="CAG8628202.1"/>
    <property type="molecule type" value="Genomic_DNA"/>
</dbReference>
<dbReference type="AlphaFoldDB" id="A0A9N9D6K0"/>
<reference evidence="1" key="1">
    <citation type="submission" date="2021-06" db="EMBL/GenBank/DDBJ databases">
        <authorList>
            <person name="Kallberg Y."/>
            <person name="Tangrot J."/>
            <person name="Rosling A."/>
        </authorList>
    </citation>
    <scope>NUCLEOTIDE SEQUENCE</scope>
    <source>
        <strain evidence="1">FL966</strain>
    </source>
</reference>
<proteinExistence type="predicted"/>
<dbReference type="Proteomes" id="UP000789759">
    <property type="component" value="Unassembled WGS sequence"/>
</dbReference>
<organism evidence="1 2">
    <name type="scientific">Cetraspora pellucida</name>
    <dbReference type="NCBI Taxonomy" id="1433469"/>
    <lineage>
        <taxon>Eukaryota</taxon>
        <taxon>Fungi</taxon>
        <taxon>Fungi incertae sedis</taxon>
        <taxon>Mucoromycota</taxon>
        <taxon>Glomeromycotina</taxon>
        <taxon>Glomeromycetes</taxon>
        <taxon>Diversisporales</taxon>
        <taxon>Gigasporaceae</taxon>
        <taxon>Cetraspora</taxon>
    </lineage>
</organism>
<keyword evidence="2" id="KW-1185">Reference proteome</keyword>
<name>A0A9N9D6K0_9GLOM</name>